<sequence>MRINIVTIFPEFFEKPLGLSIPARAAKASLVQYQIVDLRDYTHDKHRTVDDPPYGGGAGMVMKPEPFFEAVDDLAPSGPIILLSARGSRFCHEDAVRLSVENEFTLLCGHYKDVDQRVADHLATDEISVGDFILSGGEVGALLVTDAIVRLLPGALSDHDSAASDSFYDGSVLSPPSYTRPPEYRGHTVPEVLLSGDHANIEAWRAEEAERLTRERRPDLMKPEEPEA</sequence>
<dbReference type="NCBIfam" id="TIGR00088">
    <property type="entry name" value="trmD"/>
    <property type="match status" value="1"/>
</dbReference>
<evidence type="ECO:0000256" key="13">
    <source>
        <dbReference type="ARBA" id="ARBA00033392"/>
    </source>
</evidence>
<comment type="subcellular location">
    <subcellularLocation>
        <location evidence="2">Cytoplasm</location>
    </subcellularLocation>
</comment>
<dbReference type="GO" id="GO:0005829">
    <property type="term" value="C:cytosol"/>
    <property type="evidence" value="ECO:0007669"/>
    <property type="project" value="TreeGrafter"/>
</dbReference>
<evidence type="ECO:0000256" key="1">
    <source>
        <dbReference type="ARBA" id="ARBA00002634"/>
    </source>
</evidence>
<dbReference type="EC" id="2.1.1.228" evidence="5"/>
<dbReference type="InterPro" id="IPR023148">
    <property type="entry name" value="tRNA_m1G_MeTrfase_C_sf"/>
</dbReference>
<name>A0A382C0H6_9ZZZZ</name>
<evidence type="ECO:0000313" key="17">
    <source>
        <dbReference type="EMBL" id="SVB19241.1"/>
    </source>
</evidence>
<comment type="function">
    <text evidence="1">Specifically methylates guanosine-37 in various tRNAs.</text>
</comment>
<keyword evidence="10" id="KW-0949">S-adenosyl-L-methionine</keyword>
<dbReference type="PIRSF" id="PIRSF000386">
    <property type="entry name" value="tRNA_mtase"/>
    <property type="match status" value="1"/>
</dbReference>
<dbReference type="Gene3D" id="3.40.1280.10">
    <property type="match status" value="1"/>
</dbReference>
<evidence type="ECO:0000256" key="4">
    <source>
        <dbReference type="ARBA" id="ARBA00011738"/>
    </source>
</evidence>
<proteinExistence type="inferred from homology"/>
<dbReference type="NCBIfam" id="NF000648">
    <property type="entry name" value="PRK00026.1"/>
    <property type="match status" value="1"/>
</dbReference>
<evidence type="ECO:0000256" key="12">
    <source>
        <dbReference type="ARBA" id="ARBA00029736"/>
    </source>
</evidence>
<evidence type="ECO:0000256" key="9">
    <source>
        <dbReference type="ARBA" id="ARBA00022679"/>
    </source>
</evidence>
<evidence type="ECO:0000256" key="10">
    <source>
        <dbReference type="ARBA" id="ARBA00022691"/>
    </source>
</evidence>
<keyword evidence="11" id="KW-0819">tRNA processing</keyword>
<dbReference type="AlphaFoldDB" id="A0A382C0H6"/>
<dbReference type="GO" id="GO:0052906">
    <property type="term" value="F:tRNA (guanine(37)-N1)-methyltransferase activity"/>
    <property type="evidence" value="ECO:0007669"/>
    <property type="project" value="UniProtKB-EC"/>
</dbReference>
<dbReference type="HAMAP" id="MF_00605">
    <property type="entry name" value="TrmD"/>
    <property type="match status" value="1"/>
</dbReference>
<dbReference type="EMBL" id="UINC01032115">
    <property type="protein sequence ID" value="SVB19241.1"/>
    <property type="molecule type" value="Genomic_DNA"/>
</dbReference>
<dbReference type="PANTHER" id="PTHR46417:SF1">
    <property type="entry name" value="TRNA (GUANINE-N(1)-)-METHYLTRANSFERASE"/>
    <property type="match status" value="1"/>
</dbReference>
<evidence type="ECO:0000256" key="14">
    <source>
        <dbReference type="ARBA" id="ARBA00047783"/>
    </source>
</evidence>
<dbReference type="InterPro" id="IPR029028">
    <property type="entry name" value="Alpha/beta_knot_MTases"/>
</dbReference>
<evidence type="ECO:0000256" key="5">
    <source>
        <dbReference type="ARBA" id="ARBA00012807"/>
    </source>
</evidence>
<evidence type="ECO:0000256" key="8">
    <source>
        <dbReference type="ARBA" id="ARBA00022603"/>
    </source>
</evidence>
<gene>
    <name evidence="17" type="ORF">METZ01_LOCUS172095</name>
</gene>
<dbReference type="InterPro" id="IPR029026">
    <property type="entry name" value="tRNA_m1G_MTases_N"/>
</dbReference>
<evidence type="ECO:0000256" key="11">
    <source>
        <dbReference type="ARBA" id="ARBA00022694"/>
    </source>
</evidence>
<dbReference type="InterPro" id="IPR002649">
    <property type="entry name" value="tRNA_m1G_MeTrfase_TrmD"/>
</dbReference>
<comment type="subunit">
    <text evidence="4">Homodimer.</text>
</comment>
<evidence type="ECO:0000259" key="16">
    <source>
        <dbReference type="Pfam" id="PF01746"/>
    </source>
</evidence>
<keyword evidence="8" id="KW-0489">Methyltransferase</keyword>
<dbReference type="SUPFAM" id="SSF75217">
    <property type="entry name" value="alpha/beta knot"/>
    <property type="match status" value="1"/>
</dbReference>
<dbReference type="InterPro" id="IPR016009">
    <property type="entry name" value="tRNA_MeTrfase_TRMD/TRM10"/>
</dbReference>
<dbReference type="PANTHER" id="PTHR46417">
    <property type="entry name" value="TRNA (GUANINE-N(1)-)-METHYLTRANSFERASE"/>
    <property type="match status" value="1"/>
</dbReference>
<dbReference type="GO" id="GO:0002939">
    <property type="term" value="P:tRNA N1-guanine methylation"/>
    <property type="evidence" value="ECO:0007669"/>
    <property type="project" value="TreeGrafter"/>
</dbReference>
<comment type="similarity">
    <text evidence="3">Belongs to the RNA methyltransferase TrmD family.</text>
</comment>
<comment type="catalytic activity">
    <reaction evidence="14">
        <text>guanosine(37) in tRNA + S-adenosyl-L-methionine = N(1)-methylguanosine(37) in tRNA + S-adenosyl-L-homocysteine + H(+)</text>
        <dbReference type="Rhea" id="RHEA:36899"/>
        <dbReference type="Rhea" id="RHEA-COMP:10145"/>
        <dbReference type="Rhea" id="RHEA-COMP:10147"/>
        <dbReference type="ChEBI" id="CHEBI:15378"/>
        <dbReference type="ChEBI" id="CHEBI:57856"/>
        <dbReference type="ChEBI" id="CHEBI:59789"/>
        <dbReference type="ChEBI" id="CHEBI:73542"/>
        <dbReference type="ChEBI" id="CHEBI:74269"/>
        <dbReference type="EC" id="2.1.1.228"/>
    </reaction>
</comment>
<keyword evidence="9" id="KW-0808">Transferase</keyword>
<feature type="region of interest" description="Disordered" evidence="15">
    <location>
        <begin position="209"/>
        <end position="228"/>
    </location>
</feature>
<evidence type="ECO:0000256" key="6">
    <source>
        <dbReference type="ARBA" id="ARBA00014679"/>
    </source>
</evidence>
<evidence type="ECO:0000256" key="3">
    <source>
        <dbReference type="ARBA" id="ARBA00007630"/>
    </source>
</evidence>
<evidence type="ECO:0000256" key="2">
    <source>
        <dbReference type="ARBA" id="ARBA00004496"/>
    </source>
</evidence>
<protein>
    <recommendedName>
        <fullName evidence="6">tRNA (guanine-N(1)-)-methyltransferase</fullName>
        <ecNumber evidence="5">2.1.1.228</ecNumber>
    </recommendedName>
    <alternativeName>
        <fullName evidence="12">M1G-methyltransferase</fullName>
    </alternativeName>
    <alternativeName>
        <fullName evidence="13">tRNA [GM37] methyltransferase</fullName>
    </alternativeName>
</protein>
<dbReference type="Gene3D" id="1.10.1270.20">
    <property type="entry name" value="tRNA(m1g37)methyltransferase, domain 2"/>
    <property type="match status" value="1"/>
</dbReference>
<dbReference type="CDD" id="cd18080">
    <property type="entry name" value="TrmD-like"/>
    <property type="match status" value="1"/>
</dbReference>
<feature type="domain" description="tRNA methyltransferase TRMD/TRM10-type" evidence="16">
    <location>
        <begin position="1"/>
        <end position="222"/>
    </location>
</feature>
<evidence type="ECO:0000256" key="15">
    <source>
        <dbReference type="SAM" id="MobiDB-lite"/>
    </source>
</evidence>
<dbReference type="Pfam" id="PF01746">
    <property type="entry name" value="tRNA_m1G_MT"/>
    <property type="match status" value="1"/>
</dbReference>
<reference evidence="17" key="1">
    <citation type="submission" date="2018-05" db="EMBL/GenBank/DDBJ databases">
        <authorList>
            <person name="Lanie J.A."/>
            <person name="Ng W.-L."/>
            <person name="Kazmierczak K.M."/>
            <person name="Andrzejewski T.M."/>
            <person name="Davidsen T.M."/>
            <person name="Wayne K.J."/>
            <person name="Tettelin H."/>
            <person name="Glass J.I."/>
            <person name="Rusch D."/>
            <person name="Podicherti R."/>
            <person name="Tsui H.-C.T."/>
            <person name="Winkler M.E."/>
        </authorList>
    </citation>
    <scope>NUCLEOTIDE SEQUENCE</scope>
</reference>
<accession>A0A382C0H6</accession>
<keyword evidence="7" id="KW-0963">Cytoplasm</keyword>
<evidence type="ECO:0000256" key="7">
    <source>
        <dbReference type="ARBA" id="ARBA00022490"/>
    </source>
</evidence>
<organism evidence="17">
    <name type="scientific">marine metagenome</name>
    <dbReference type="NCBI Taxonomy" id="408172"/>
    <lineage>
        <taxon>unclassified sequences</taxon>
        <taxon>metagenomes</taxon>
        <taxon>ecological metagenomes</taxon>
    </lineage>
</organism>